<keyword evidence="5" id="KW-0560">Oxidoreductase</keyword>
<sequence>MATTTDYDAVIIGAGHNGLAAAVHLTSKGWKVCVVEAAGEAGGAVKTQELTEPGFRHDFGAMNLSMFAGSAFFAAHRDALTAAGLELVPAPHCFASVFRDATALGVGTDVAETKAGIAALSEKDAEAWERMLADFSRDAPHIFALMGAPIPSFQTAKAVWKAWRALGTSGLYRLARLLVATPRDFLDRHFENEKLKVMMATWGLHLDFAPDVAGGALFPYLESMANQAFGMVIGKGGADTIIRAMTKVVEERGSEILLGERVVGVELDEAGKATGVSLANGRTISARKAVIANVHPKLLFDDLVPKNSRLGDLGDTFDDFRAGPGTMMIHLAMDELPAWSAGAELRDYAYIHIAPDMRMMSRLYAEAMDGLLPAEPALVVGQPSAVDPSRAPKGKHVLWVQVRVLPAEIKGDASGEISETDWDQAKHAYAERVLDIIETHAPGTRAKIRASAVFSPRDLERENPNLIGGDSLSGSHHLDQNFLFRPAAGYSRYKTPVPSLYMCGAATWPGAGTGAGSGFMLAKMLAS</sequence>
<dbReference type="PANTHER" id="PTHR10668:SF105">
    <property type="entry name" value="DEHYDROGENASE-RELATED"/>
    <property type="match status" value="1"/>
</dbReference>
<evidence type="ECO:0000259" key="4">
    <source>
        <dbReference type="Pfam" id="PF01593"/>
    </source>
</evidence>
<name>A0A1U9YW28_9HYPH</name>
<dbReference type="InterPro" id="IPR036188">
    <property type="entry name" value="FAD/NAD-bd_sf"/>
</dbReference>
<protein>
    <recommendedName>
        <fullName evidence="3">Pyridine nucleotide-disulfide oxidoreductase domain-containing protein 2</fullName>
    </recommendedName>
</protein>
<evidence type="ECO:0000256" key="2">
    <source>
        <dbReference type="ARBA" id="ARBA00038825"/>
    </source>
</evidence>
<dbReference type="AlphaFoldDB" id="A0A1U9YW28"/>
<accession>A0A1U9YW28</accession>
<dbReference type="SUPFAM" id="SSF51905">
    <property type="entry name" value="FAD/NAD(P)-binding domain"/>
    <property type="match status" value="1"/>
</dbReference>
<proteinExistence type="predicted"/>
<evidence type="ECO:0000313" key="5">
    <source>
        <dbReference type="EMBL" id="AQZ49646.1"/>
    </source>
</evidence>
<keyword evidence="6" id="KW-1185">Reference proteome</keyword>
<evidence type="ECO:0000256" key="1">
    <source>
        <dbReference type="ARBA" id="ARBA00037217"/>
    </source>
</evidence>
<gene>
    <name evidence="5" type="primary">crtI_1</name>
    <name evidence="5" type="ORF">Mame_00263</name>
</gene>
<dbReference type="eggNOG" id="COG1233">
    <property type="taxonomic scope" value="Bacteria"/>
</dbReference>
<comment type="subunit">
    <text evidence="2">Interacts with COX5B; this interaction may contribute to localize PYROXD2 to the inner face of the inner mitochondrial membrane.</text>
</comment>
<evidence type="ECO:0000256" key="3">
    <source>
        <dbReference type="ARBA" id="ARBA00040298"/>
    </source>
</evidence>
<dbReference type="GO" id="GO:0016491">
    <property type="term" value="F:oxidoreductase activity"/>
    <property type="evidence" value="ECO:0007669"/>
    <property type="project" value="UniProtKB-KW"/>
</dbReference>
<reference evidence="5 6" key="1">
    <citation type="submission" date="2017-03" db="EMBL/GenBank/DDBJ databases">
        <title>Foreign affairs: Plasmid Transfer between Roseobacters and Rhizobia.</title>
        <authorList>
            <person name="Bartling P."/>
            <person name="Bunk B."/>
            <person name="Overmann J."/>
            <person name="Brinkmann H."/>
            <person name="Petersen J."/>
        </authorList>
    </citation>
    <scope>NUCLEOTIDE SEQUENCE [LARGE SCALE GENOMIC DNA]</scope>
    <source>
        <strain evidence="5 6">MACL11</strain>
    </source>
</reference>
<dbReference type="EMBL" id="CP020330">
    <property type="protein sequence ID" value="AQZ49646.1"/>
    <property type="molecule type" value="Genomic_DNA"/>
</dbReference>
<dbReference type="Proteomes" id="UP000191135">
    <property type="component" value="Chromosome"/>
</dbReference>
<dbReference type="KEGG" id="mmed:Mame_00263"/>
<comment type="function">
    <text evidence="1">Probable oxidoreductase that may play a role as regulator of mitochondrial function.</text>
</comment>
<feature type="domain" description="Amine oxidase" evidence="4">
    <location>
        <begin position="18"/>
        <end position="305"/>
    </location>
</feature>
<dbReference type="Pfam" id="PF01593">
    <property type="entry name" value="Amino_oxidase"/>
    <property type="match status" value="1"/>
</dbReference>
<evidence type="ECO:0000313" key="6">
    <source>
        <dbReference type="Proteomes" id="UP000191135"/>
    </source>
</evidence>
<dbReference type="STRING" id="1122214.Mame_00263"/>
<dbReference type="RefSeq" id="WP_018064742.1">
    <property type="nucleotide sequence ID" value="NZ_AQWH01000008.1"/>
</dbReference>
<dbReference type="InterPro" id="IPR002937">
    <property type="entry name" value="Amino_oxidase"/>
</dbReference>
<dbReference type="PANTHER" id="PTHR10668">
    <property type="entry name" value="PHYTOENE DEHYDROGENASE"/>
    <property type="match status" value="1"/>
</dbReference>
<organism evidence="5 6">
    <name type="scientific">Martelella mediterranea DSM 17316</name>
    <dbReference type="NCBI Taxonomy" id="1122214"/>
    <lineage>
        <taxon>Bacteria</taxon>
        <taxon>Pseudomonadati</taxon>
        <taxon>Pseudomonadota</taxon>
        <taxon>Alphaproteobacteria</taxon>
        <taxon>Hyphomicrobiales</taxon>
        <taxon>Aurantimonadaceae</taxon>
        <taxon>Martelella</taxon>
    </lineage>
</organism>
<dbReference type="Gene3D" id="3.50.50.60">
    <property type="entry name" value="FAD/NAD(P)-binding domain"/>
    <property type="match status" value="2"/>
</dbReference>
<dbReference type="OrthoDB" id="9774675at2"/>